<feature type="domain" description="Fibronectin type-III" evidence="1">
    <location>
        <begin position="1051"/>
        <end position="1137"/>
    </location>
</feature>
<feature type="domain" description="Fibronectin type-III" evidence="1">
    <location>
        <begin position="1771"/>
        <end position="1861"/>
    </location>
</feature>
<evidence type="ECO:0000259" key="1">
    <source>
        <dbReference type="PROSITE" id="PS50853"/>
    </source>
</evidence>
<dbReference type="PROSITE" id="PS50853">
    <property type="entry name" value="FN3"/>
    <property type="match status" value="15"/>
</dbReference>
<dbReference type="InterPro" id="IPR003961">
    <property type="entry name" value="FN3_dom"/>
</dbReference>
<feature type="domain" description="Fibronectin type-III" evidence="1">
    <location>
        <begin position="705"/>
        <end position="791"/>
    </location>
</feature>
<feature type="domain" description="Fibronectin type-III" evidence="1">
    <location>
        <begin position="1949"/>
        <end position="2038"/>
    </location>
</feature>
<name>A0AA88LPP4_CHASR</name>
<reference evidence="2" key="1">
    <citation type="submission" date="2023-07" db="EMBL/GenBank/DDBJ databases">
        <title>Chromosome-level Genome Assembly of Striped Snakehead (Channa striata).</title>
        <authorList>
            <person name="Liu H."/>
        </authorList>
    </citation>
    <scope>NUCLEOTIDE SEQUENCE</scope>
    <source>
        <strain evidence="2">Gz</strain>
        <tissue evidence="2">Muscle</tissue>
    </source>
</reference>
<accession>A0AA88LPP4</accession>
<evidence type="ECO:0000313" key="2">
    <source>
        <dbReference type="EMBL" id="KAK2822314.1"/>
    </source>
</evidence>
<feature type="domain" description="Fibronectin type-III" evidence="1">
    <location>
        <begin position="878"/>
        <end position="967"/>
    </location>
</feature>
<dbReference type="SUPFAM" id="SSF49265">
    <property type="entry name" value="Fibronectin type III"/>
    <property type="match status" value="14"/>
</dbReference>
<sequence length="2121" mass="224249">MLHVLFYIPTVPAASQITLSKPISSTSMKFVWSSVFGADSYILIVEELTSTPGKAPVFNQTFTTLSEQVNGLTPATVYNSYVYSSNSAGLGAKSVTKTIMTLVQPPTGVNITLTGMSTARVTWNPVSKVLIYQVTVSTSGQPGNVPFIKNVTNTYMDITNLAPCYTHTVGVSSLNAFLLPGEPSNVTVTTPSINPVTKIFVDYQCSSGTVTVTWNSVLGAALYMATAVDSTGASHNCTSTSNSCQMSNVKCGETYQVNVTTISGDCKTNSNTSASFETVPCAPANPKTSHECSSNVIVFEWQPTNKAFYYTECVTLDNKCYFTNVDCGQSYSYTVFAVTYECNTDVTQPVSVYTSPCLPTNILTTADCASDQLITTWEPAAGALSYTVEANGNAKKTYNCTSDVSSCTVTGVPCGEYLSVWVSASNENCATSMVLGEVGQTAPCSPTNVSVLTECSQDSARVNWTSSNGAIFYIAVAEDANGNVYSCNTDGTNCLIKGLRCGQNYTASVISTNFLCNSTSEEVTFKTTPCSPTNIQAFRDCDANQALIVWQNHQPTGLYTATIEDQSGAQLNCTSNTVNACKITSPPCGRRFNVTVMYNDGNCLSTSTPISLDSVPCGPEDVGTRVSCLTGELTVTWNISVATSNYTTIISRGIGSLLQCNSTETQCTTGGLLCGSSYNVTVYSVTETCFSLPSAVATVQTLPCPPTNITATQSCAPDPTPVSWLASNSAKYYSVVAVSSGGYRSNCTTNQTSCSLPGLQCGDVYTIGVSGANDNCVGKLSNTITLQTEPCVPTNMSSQLSCRAGVAEVSWVPSVNAVSYAITATSNGHVLNYTSLSPNFTLSNLMCEQAYNIQVTATDGVCVSNYSVPFRQDQVPCVPANVSASLVCLSNSALVTWVGTSTAVGYNVTMMDQDGNTSYCYSDATSCQVPDIQCGKTYDIRVTPHTKTCTGNPSAVYSFKAGLCAPGHVSVSLACEVGTVSWSPVVGAEMIVATATAGDGHTHNCSSNSSSSCNFTDLHCGQNYLVTVVTVDRGCWSKPSPAVSLTTGPCQQSDIRAFIDCVTQSANISWQPNTAATSYIVKLIASSGYSAGCETNTTTCQLSSLKCGEEYNVSVIALAETFNSTVQMAGSLTTEPCVPTNLSVNYNGSNAQVVWSAGKANSSYSVQAVTDQGLTVSCNTTETFCSLNGLQCSKIYNVTVMAQNMVCNNTVSSQTYLLMTEPCPPQNIKANIACDQLASTVTWEQSGLAVGYVAYFDDHNGHFISCVGKNTDTACVASGLVCGAVYTVWVKALGQQYNSSDSTVTLLTSAPCLPRDVKVEASCESDGASVWWNTTYDTPEISLTTLINGSLQTLCTTQQTSCNVTGLSCGQTYNLSLTASNKQCNITEPMSTSLTTRPCPPQRVAVDLQCGSHTAVLSWEQRSNVNLYVATAIKVSGKEVNKCNSTSSTCQFFGLDCGETYNFTVTAHSQGCCSLTSGTVSIETAPCIPRNVTTYAQCNFNIGSVSWEPSDGARTYYVVATGLDRHTHTCLTNTTSCTWNDLHCGEEYTVVVSAKDDKCTSLPSSSSVISMHPCVPQNLVASVNCNMKVVSLNWDSMPCVPTNVSVVTDCANNTAVAYWSASRGAVEYLATAHSYQSNVSCKTSDLSCRFDNLTCGSQYTVQVVAVGNNCSSIPSDALMFKSTPCPPHNVSTQVNCLSNDLTVSWDGNRDADHFVVSVISVNGGFSRSCNTTNTSCFINNIMCGNTFNAQVTSVRGDCSSPQSQTQGILTAPCQPQRSTGNIDCVTNYARISWDAAPGADSYTVTAVGGATSGATCTSSSNTTCEVKNLECGVAYNFSVVAENMQCESQPSGTISLQTAPCSPYNITAFPQCNESSILVAWKTMGRNILYNATAEASDHTYLSCNSTGTSCYLQGARCDLSYTIIVADSSDQCSGMRSSPYSVTMEPCPPRNLTISASCADHTALVSWTPSPIASMYTVVAQSVDGHANTCNTTSSSCSISKLQCNQQYTVFVTASNGNCSSKASENATLNAGLCAPTGLSVTWLCNNQTALLSWTPIHNAVDYYGYAEDGNGDKLYCHSTNASCAIKGLNYGTIYNFTVQASDGTCNSSFSEPVQRGAGV</sequence>
<feature type="domain" description="Fibronectin type-III" evidence="1">
    <location>
        <begin position="1138"/>
        <end position="1223"/>
    </location>
</feature>
<keyword evidence="3" id="KW-1185">Reference proteome</keyword>
<feature type="domain" description="Fibronectin type-III" evidence="1">
    <location>
        <begin position="13"/>
        <end position="104"/>
    </location>
</feature>
<feature type="domain" description="Fibronectin type-III" evidence="1">
    <location>
        <begin position="105"/>
        <end position="196"/>
    </location>
</feature>
<feature type="domain" description="Fibronectin type-III" evidence="1">
    <location>
        <begin position="618"/>
        <end position="704"/>
    </location>
</feature>
<dbReference type="PANTHER" id="PTHR47135">
    <property type="entry name" value="FIBRONECTIN TYPE III DOMAIN-CONTAINING PROTEIN 7"/>
    <property type="match status" value="1"/>
</dbReference>
<feature type="domain" description="Fibronectin type-III" evidence="1">
    <location>
        <begin position="1400"/>
        <end position="1487"/>
    </location>
</feature>
<feature type="domain" description="Fibronectin type-III" evidence="1">
    <location>
        <begin position="1488"/>
        <end position="1574"/>
    </location>
</feature>
<feature type="domain" description="Fibronectin type-III" evidence="1">
    <location>
        <begin position="445"/>
        <end position="530"/>
    </location>
</feature>
<protein>
    <recommendedName>
        <fullName evidence="1">Fibronectin type-III domain-containing protein</fullName>
    </recommendedName>
</protein>
<dbReference type="PANTHER" id="PTHR47135:SF4">
    <property type="match status" value="1"/>
</dbReference>
<dbReference type="SMART" id="SM00060">
    <property type="entry name" value="FN3"/>
    <property type="match status" value="19"/>
</dbReference>
<dbReference type="Proteomes" id="UP001187415">
    <property type="component" value="Unassembled WGS sequence"/>
</dbReference>
<evidence type="ECO:0000313" key="3">
    <source>
        <dbReference type="Proteomes" id="UP001187415"/>
    </source>
</evidence>
<proteinExistence type="predicted"/>
<feature type="domain" description="Fibronectin type-III" evidence="1">
    <location>
        <begin position="1313"/>
        <end position="1399"/>
    </location>
</feature>
<dbReference type="EMBL" id="JAUPFM010000018">
    <property type="protein sequence ID" value="KAK2822314.1"/>
    <property type="molecule type" value="Genomic_DNA"/>
</dbReference>
<gene>
    <name evidence="2" type="ORF">Q5P01_022379</name>
</gene>
<dbReference type="Gene3D" id="2.60.40.10">
    <property type="entry name" value="Immunoglobulins"/>
    <property type="match status" value="16"/>
</dbReference>
<dbReference type="InterPro" id="IPR036116">
    <property type="entry name" value="FN3_sf"/>
</dbReference>
<dbReference type="CDD" id="cd00063">
    <property type="entry name" value="FN3"/>
    <property type="match status" value="7"/>
</dbReference>
<feature type="domain" description="Fibronectin type-III" evidence="1">
    <location>
        <begin position="1224"/>
        <end position="1312"/>
    </location>
</feature>
<dbReference type="Pfam" id="PF00041">
    <property type="entry name" value="fn3"/>
    <property type="match status" value="2"/>
</dbReference>
<feature type="domain" description="Fibronectin type-III" evidence="1">
    <location>
        <begin position="1600"/>
        <end position="1686"/>
    </location>
</feature>
<organism evidence="2 3">
    <name type="scientific">Channa striata</name>
    <name type="common">Snakehead murrel</name>
    <name type="synonym">Ophicephalus striatus</name>
    <dbReference type="NCBI Taxonomy" id="64152"/>
    <lineage>
        <taxon>Eukaryota</taxon>
        <taxon>Metazoa</taxon>
        <taxon>Chordata</taxon>
        <taxon>Craniata</taxon>
        <taxon>Vertebrata</taxon>
        <taxon>Euteleostomi</taxon>
        <taxon>Actinopterygii</taxon>
        <taxon>Neopterygii</taxon>
        <taxon>Teleostei</taxon>
        <taxon>Neoteleostei</taxon>
        <taxon>Acanthomorphata</taxon>
        <taxon>Anabantaria</taxon>
        <taxon>Anabantiformes</taxon>
        <taxon>Channoidei</taxon>
        <taxon>Channidae</taxon>
        <taxon>Channa</taxon>
    </lineage>
</organism>
<comment type="caution">
    <text evidence="2">The sequence shown here is derived from an EMBL/GenBank/DDBJ whole genome shotgun (WGS) entry which is preliminary data.</text>
</comment>
<dbReference type="InterPro" id="IPR013783">
    <property type="entry name" value="Ig-like_fold"/>
</dbReference>